<reference evidence="1" key="1">
    <citation type="submission" date="2021-06" db="EMBL/GenBank/DDBJ databases">
        <authorList>
            <person name="Kallberg Y."/>
            <person name="Tangrot J."/>
            <person name="Rosling A."/>
        </authorList>
    </citation>
    <scope>NUCLEOTIDE SEQUENCE</scope>
    <source>
        <strain evidence="1">28 12/20/2015</strain>
    </source>
</reference>
<keyword evidence="2" id="KW-1185">Reference proteome</keyword>
<dbReference type="EMBL" id="CAJVPW010003558">
    <property type="protein sequence ID" value="CAG8526036.1"/>
    <property type="molecule type" value="Genomic_DNA"/>
</dbReference>
<evidence type="ECO:0000313" key="1">
    <source>
        <dbReference type="EMBL" id="CAG8526036.1"/>
    </source>
</evidence>
<sequence length="142" mass="16427">MYQSLITIKQFAYPHTEDHIEDFLCKVLAKWNMFDKVSLVVTNNASSMIKAIRQLGTTQLGCIAHTIHLVVMDSLKKYKALIRHARLLNNSLVNRDKYQLLFRKIQLELIEKKLTINLKNNSDHTVYADDNSLAEKILPTDE</sequence>
<accession>A0ACA9LJ90</accession>
<comment type="caution">
    <text evidence="1">The sequence shown here is derived from an EMBL/GenBank/DDBJ whole genome shotgun (WGS) entry which is preliminary data.</text>
</comment>
<protein>
    <submittedName>
        <fullName evidence="1">13439_t:CDS:1</fullName>
    </submittedName>
</protein>
<name>A0ACA9LJ90_9GLOM</name>
<dbReference type="Proteomes" id="UP000789366">
    <property type="component" value="Unassembled WGS sequence"/>
</dbReference>
<proteinExistence type="predicted"/>
<evidence type="ECO:0000313" key="2">
    <source>
        <dbReference type="Proteomes" id="UP000789366"/>
    </source>
</evidence>
<organism evidence="1 2">
    <name type="scientific">Cetraspora pellucida</name>
    <dbReference type="NCBI Taxonomy" id="1433469"/>
    <lineage>
        <taxon>Eukaryota</taxon>
        <taxon>Fungi</taxon>
        <taxon>Fungi incertae sedis</taxon>
        <taxon>Mucoromycota</taxon>
        <taxon>Glomeromycotina</taxon>
        <taxon>Glomeromycetes</taxon>
        <taxon>Diversisporales</taxon>
        <taxon>Gigasporaceae</taxon>
        <taxon>Cetraspora</taxon>
    </lineage>
</organism>
<gene>
    <name evidence="1" type="ORF">SPELUC_LOCUS4152</name>
</gene>